<comment type="caution">
    <text evidence="1">The sequence shown here is derived from an EMBL/GenBank/DDBJ whole genome shotgun (WGS) entry which is preliminary data.</text>
</comment>
<dbReference type="EMBL" id="LATX01001249">
    <property type="protein sequence ID" value="KTB43092.1"/>
    <property type="molecule type" value="Genomic_DNA"/>
</dbReference>
<protein>
    <submittedName>
        <fullName evidence="1">Uncharacterized protein</fullName>
    </submittedName>
</protein>
<accession>A0A0W0G3H2</accession>
<proteinExistence type="predicted"/>
<evidence type="ECO:0000313" key="1">
    <source>
        <dbReference type="EMBL" id="KTB43092.1"/>
    </source>
</evidence>
<organism evidence="1 2">
    <name type="scientific">Moniliophthora roreri</name>
    <name type="common">Frosty pod rot fungus</name>
    <name type="synonym">Monilia roreri</name>
    <dbReference type="NCBI Taxonomy" id="221103"/>
    <lineage>
        <taxon>Eukaryota</taxon>
        <taxon>Fungi</taxon>
        <taxon>Dikarya</taxon>
        <taxon>Basidiomycota</taxon>
        <taxon>Agaricomycotina</taxon>
        <taxon>Agaricomycetes</taxon>
        <taxon>Agaricomycetidae</taxon>
        <taxon>Agaricales</taxon>
        <taxon>Marasmiineae</taxon>
        <taxon>Marasmiaceae</taxon>
        <taxon>Moniliophthora</taxon>
    </lineage>
</organism>
<gene>
    <name evidence="1" type="ORF">WG66_4331</name>
</gene>
<dbReference type="AlphaFoldDB" id="A0A0W0G3H2"/>
<name>A0A0W0G3H2_MONRR</name>
<sequence>MEMEEEPVVVYQAAVVQPQERMDLDRPKDGGS</sequence>
<reference evidence="1 2" key="1">
    <citation type="submission" date="2015-12" db="EMBL/GenBank/DDBJ databases">
        <title>Draft genome sequence of Moniliophthora roreri, the causal agent of frosty pod rot of cacao.</title>
        <authorList>
            <person name="Aime M.C."/>
            <person name="Diaz-Valderrama J.R."/>
            <person name="Kijpornyongpan T."/>
            <person name="Phillips-Mora W."/>
        </authorList>
    </citation>
    <scope>NUCLEOTIDE SEQUENCE [LARGE SCALE GENOMIC DNA]</scope>
    <source>
        <strain evidence="1 2">MCA 2952</strain>
    </source>
</reference>
<evidence type="ECO:0000313" key="2">
    <source>
        <dbReference type="Proteomes" id="UP000054988"/>
    </source>
</evidence>
<dbReference type="Proteomes" id="UP000054988">
    <property type="component" value="Unassembled WGS sequence"/>
</dbReference>